<dbReference type="AlphaFoldDB" id="A0A495V5U0"/>
<reference evidence="7 8" key="1">
    <citation type="submission" date="2018-10" db="EMBL/GenBank/DDBJ databases">
        <title>Genomic Encyclopedia of Archaeal and Bacterial Type Strains, Phase II (KMG-II): from individual species to whole genera.</title>
        <authorList>
            <person name="Goeker M."/>
        </authorList>
    </citation>
    <scope>NUCLEOTIDE SEQUENCE [LARGE SCALE GENOMIC DNA]</scope>
    <source>
        <strain evidence="7 8">DSM 235</strain>
    </source>
</reference>
<keyword evidence="3" id="KW-1003">Cell membrane</keyword>
<name>A0A495V5U0_9GAMM</name>
<proteinExistence type="inferred from homology"/>
<accession>A0A495V5U0</accession>
<comment type="subcellular location">
    <subcellularLocation>
        <location evidence="1">Cell membrane</location>
        <topology evidence="1">Multi-pass membrane protein</topology>
    </subcellularLocation>
</comment>
<keyword evidence="4" id="KW-0812">Transmembrane</keyword>
<evidence type="ECO:0000256" key="5">
    <source>
        <dbReference type="ARBA" id="ARBA00022989"/>
    </source>
</evidence>
<comment type="similarity">
    <text evidence="2">Belongs to the CPA3 antiporters (TC 2.A.63) subunit E family.</text>
</comment>
<dbReference type="PANTHER" id="PTHR34584:SF1">
    <property type="entry name" value="NA(+)_H(+) ANTIPORTER SUBUNIT E1"/>
    <property type="match status" value="1"/>
</dbReference>
<evidence type="ECO:0000313" key="8">
    <source>
        <dbReference type="Proteomes" id="UP000274556"/>
    </source>
</evidence>
<dbReference type="EMBL" id="RBXL01000001">
    <property type="protein sequence ID" value="RKT43697.1"/>
    <property type="molecule type" value="Genomic_DNA"/>
</dbReference>
<dbReference type="RefSeq" id="WP_120796237.1">
    <property type="nucleotide sequence ID" value="NZ_RBXL01000001.1"/>
</dbReference>
<evidence type="ECO:0000256" key="1">
    <source>
        <dbReference type="ARBA" id="ARBA00004651"/>
    </source>
</evidence>
<keyword evidence="5" id="KW-1133">Transmembrane helix</keyword>
<gene>
    <name evidence="7" type="ORF">BDD21_1051</name>
</gene>
<dbReference type="Pfam" id="PF01899">
    <property type="entry name" value="MNHE"/>
    <property type="match status" value="1"/>
</dbReference>
<keyword evidence="8" id="KW-1185">Reference proteome</keyword>
<keyword evidence="6" id="KW-0472">Membrane</keyword>
<evidence type="ECO:0000256" key="4">
    <source>
        <dbReference type="ARBA" id="ARBA00022692"/>
    </source>
</evidence>
<dbReference type="GO" id="GO:0008324">
    <property type="term" value="F:monoatomic cation transmembrane transporter activity"/>
    <property type="evidence" value="ECO:0007669"/>
    <property type="project" value="InterPro"/>
</dbReference>
<dbReference type="OrthoDB" id="7852837at2"/>
<dbReference type="PANTHER" id="PTHR34584">
    <property type="entry name" value="NA(+)/H(+) ANTIPORTER SUBUNIT E1"/>
    <property type="match status" value="1"/>
</dbReference>
<evidence type="ECO:0000256" key="3">
    <source>
        <dbReference type="ARBA" id="ARBA00022475"/>
    </source>
</evidence>
<dbReference type="Proteomes" id="UP000274556">
    <property type="component" value="Unassembled WGS sequence"/>
</dbReference>
<evidence type="ECO:0000256" key="6">
    <source>
        <dbReference type="ARBA" id="ARBA00023136"/>
    </source>
</evidence>
<organism evidence="7 8">
    <name type="scientific">Thiocapsa rosea</name>
    <dbReference type="NCBI Taxonomy" id="69360"/>
    <lineage>
        <taxon>Bacteria</taxon>
        <taxon>Pseudomonadati</taxon>
        <taxon>Pseudomonadota</taxon>
        <taxon>Gammaproteobacteria</taxon>
        <taxon>Chromatiales</taxon>
        <taxon>Chromatiaceae</taxon>
        <taxon>Thiocapsa</taxon>
    </lineage>
</organism>
<comment type="caution">
    <text evidence="7">The sequence shown here is derived from an EMBL/GenBank/DDBJ whole genome shotgun (WGS) entry which is preliminary data.</text>
</comment>
<evidence type="ECO:0000256" key="2">
    <source>
        <dbReference type="ARBA" id="ARBA00006228"/>
    </source>
</evidence>
<dbReference type="GO" id="GO:0005886">
    <property type="term" value="C:plasma membrane"/>
    <property type="evidence" value="ECO:0007669"/>
    <property type="project" value="UniProtKB-SubCell"/>
</dbReference>
<sequence>MRLHGPLPFLRTVALRLVLFALLWWVLTEGQHSSWPLGGLFVVLATALSLSLSRPVPWSPIGFARFVPFFLWWSLRGGVDVAWRACAPTLPIAPGMLTYRLHLPPGRARIVMTAVISLLPGTLSAEIVRNNLIIHILDQRASNEADLAALETKVAALFRIRLSTPPSTHAETP</sequence>
<dbReference type="InterPro" id="IPR002758">
    <property type="entry name" value="Cation_antiport_E"/>
</dbReference>
<protein>
    <submittedName>
        <fullName evidence="7">Multicomponent Na+:H+ antiporter subunit E</fullName>
    </submittedName>
</protein>
<evidence type="ECO:0000313" key="7">
    <source>
        <dbReference type="EMBL" id="RKT43697.1"/>
    </source>
</evidence>